<reference evidence="4" key="1">
    <citation type="submission" date="2017-02" db="UniProtKB">
        <authorList>
            <consortium name="WormBaseParasite"/>
        </authorList>
    </citation>
    <scope>IDENTIFICATION</scope>
</reference>
<keyword evidence="3" id="KW-1185">Reference proteome</keyword>
<dbReference type="PANTHER" id="PTHR11886">
    <property type="entry name" value="DYNEIN LIGHT CHAIN"/>
    <property type="match status" value="1"/>
</dbReference>
<comment type="similarity">
    <text evidence="1">Belongs to the dynein light chain family.</text>
</comment>
<gene>
    <name evidence="2" type="ORF">HNAJ_LOCUS10797</name>
</gene>
<reference evidence="2 3" key="2">
    <citation type="submission" date="2018-11" db="EMBL/GenBank/DDBJ databases">
        <authorList>
            <consortium name="Pathogen Informatics"/>
        </authorList>
    </citation>
    <scope>NUCLEOTIDE SEQUENCE [LARGE SCALE GENOMIC DNA]</scope>
</reference>
<dbReference type="GO" id="GO:0005874">
    <property type="term" value="C:microtubule"/>
    <property type="evidence" value="ECO:0007669"/>
    <property type="project" value="UniProtKB-KW"/>
</dbReference>
<keyword evidence="1" id="KW-0243">Dynein</keyword>
<dbReference type="Proteomes" id="UP000278807">
    <property type="component" value="Unassembled WGS sequence"/>
</dbReference>
<dbReference type="GO" id="GO:0045505">
    <property type="term" value="F:dynein intermediate chain binding"/>
    <property type="evidence" value="ECO:0007669"/>
    <property type="project" value="TreeGrafter"/>
</dbReference>
<protein>
    <recommendedName>
        <fullName evidence="1">Dynein light chain</fullName>
    </recommendedName>
</protein>
<dbReference type="WBParaSite" id="HNAJ_0001080201-mRNA-1">
    <property type="protein sequence ID" value="HNAJ_0001080201-mRNA-1"/>
    <property type="gene ID" value="HNAJ_0001080201"/>
</dbReference>
<dbReference type="InterPro" id="IPR037177">
    <property type="entry name" value="DLC_sf"/>
</dbReference>
<comment type="subcellular location">
    <subcellularLocation>
        <location evidence="1">Cytoplasm</location>
        <location evidence="1">Cytoskeleton</location>
    </subcellularLocation>
</comment>
<evidence type="ECO:0000313" key="2">
    <source>
        <dbReference type="EMBL" id="VDO08803.1"/>
    </source>
</evidence>
<dbReference type="Gene3D" id="3.30.740.10">
    <property type="entry name" value="Protein Inhibitor Of Neuronal Nitric Oxide Synthase"/>
    <property type="match status" value="1"/>
</dbReference>
<keyword evidence="1" id="KW-0206">Cytoskeleton</keyword>
<dbReference type="SUPFAM" id="SSF54648">
    <property type="entry name" value="DLC"/>
    <property type="match status" value="1"/>
</dbReference>
<evidence type="ECO:0000313" key="4">
    <source>
        <dbReference type="WBParaSite" id="HNAJ_0001080201-mRNA-1"/>
    </source>
</evidence>
<accession>A0A0R3TSZ3</accession>
<sequence length="101" mass="11587">MNSSMIKDEIYKQDMNNEIIKFCQRAARQALQDANNYGNANNREQTVASSVRKAIENQYPGTWSCVCGQRFGSEVAYIKDHFVFFSVDGMSFMVFKSADHR</sequence>
<dbReference type="InterPro" id="IPR001372">
    <property type="entry name" value="Dynein_light_chain_typ-1/2"/>
</dbReference>
<proteinExistence type="inferred from homology"/>
<keyword evidence="1" id="KW-0963">Cytoplasm</keyword>
<dbReference type="STRING" id="102285.A0A0R3TSZ3"/>
<keyword evidence="1" id="KW-0493">Microtubule</keyword>
<name>A0A0R3TSZ3_RODNA</name>
<evidence type="ECO:0000313" key="3">
    <source>
        <dbReference type="Proteomes" id="UP000278807"/>
    </source>
</evidence>
<dbReference type="CDD" id="cd21450">
    <property type="entry name" value="DLC-like_DYNLL1-like"/>
    <property type="match status" value="1"/>
</dbReference>
<dbReference type="AlphaFoldDB" id="A0A0R3TSZ3"/>
<dbReference type="OrthoDB" id="6224702at2759"/>
<evidence type="ECO:0000256" key="1">
    <source>
        <dbReference type="RuleBase" id="RU365010"/>
    </source>
</evidence>
<dbReference type="GO" id="GO:0005868">
    <property type="term" value="C:cytoplasmic dynein complex"/>
    <property type="evidence" value="ECO:0007669"/>
    <property type="project" value="TreeGrafter"/>
</dbReference>
<dbReference type="EMBL" id="UZAE01013224">
    <property type="protein sequence ID" value="VDO08803.1"/>
    <property type="molecule type" value="Genomic_DNA"/>
</dbReference>
<keyword evidence="1" id="KW-0505">Motor protein</keyword>
<dbReference type="PANTHER" id="PTHR11886:SF35">
    <property type="entry name" value="DYNEIN LIGHT CHAIN"/>
    <property type="match status" value="1"/>
</dbReference>
<dbReference type="GO" id="GO:0007017">
    <property type="term" value="P:microtubule-based process"/>
    <property type="evidence" value="ECO:0007669"/>
    <property type="project" value="InterPro"/>
</dbReference>
<organism evidence="4">
    <name type="scientific">Rodentolepis nana</name>
    <name type="common">Dwarf tapeworm</name>
    <name type="synonym">Hymenolepis nana</name>
    <dbReference type="NCBI Taxonomy" id="102285"/>
    <lineage>
        <taxon>Eukaryota</taxon>
        <taxon>Metazoa</taxon>
        <taxon>Spiralia</taxon>
        <taxon>Lophotrochozoa</taxon>
        <taxon>Platyhelminthes</taxon>
        <taxon>Cestoda</taxon>
        <taxon>Eucestoda</taxon>
        <taxon>Cyclophyllidea</taxon>
        <taxon>Hymenolepididae</taxon>
        <taxon>Rodentolepis</taxon>
    </lineage>
</organism>
<dbReference type="Pfam" id="PF01221">
    <property type="entry name" value="Dynein_light"/>
    <property type="match status" value="1"/>
</dbReference>
<dbReference type="SMART" id="SM01375">
    <property type="entry name" value="Dynein_light"/>
    <property type="match status" value="1"/>
</dbReference>